<evidence type="ECO:0000313" key="2">
    <source>
        <dbReference type="EMBL" id="PIV43203.1"/>
    </source>
</evidence>
<dbReference type="Pfam" id="PF14279">
    <property type="entry name" value="HNH_5"/>
    <property type="match status" value="1"/>
</dbReference>
<proteinExistence type="predicted"/>
<name>A0A2M7D871_9BACT</name>
<dbReference type="InterPro" id="IPR003615">
    <property type="entry name" value="HNH_nuc"/>
</dbReference>
<dbReference type="AlphaFoldDB" id="A0A2M7D871"/>
<dbReference type="Gene3D" id="1.10.30.50">
    <property type="match status" value="1"/>
</dbReference>
<dbReference type="InterPro" id="IPR052892">
    <property type="entry name" value="NA-targeting_endonuclease"/>
</dbReference>
<comment type="caution">
    <text evidence="2">The sequence shown here is derived from an EMBL/GenBank/DDBJ whole genome shotgun (WGS) entry which is preliminary data.</text>
</comment>
<dbReference type="Proteomes" id="UP000230304">
    <property type="component" value="Unassembled WGS sequence"/>
</dbReference>
<organism evidence="2 3">
    <name type="scientific">Candidatus Nealsonbacteria bacterium CG02_land_8_20_14_3_00_40_11</name>
    <dbReference type="NCBI Taxonomy" id="1974700"/>
    <lineage>
        <taxon>Bacteria</taxon>
        <taxon>Candidatus Nealsoniibacteriota</taxon>
    </lineage>
</organism>
<reference evidence="3" key="1">
    <citation type="submission" date="2017-09" db="EMBL/GenBank/DDBJ databases">
        <title>Depth-based differentiation of microbial function through sediment-hosted aquifers and enrichment of novel symbionts in the deep terrestrial subsurface.</title>
        <authorList>
            <person name="Probst A.J."/>
            <person name="Ladd B."/>
            <person name="Jarett J.K."/>
            <person name="Geller-Mcgrath D.E."/>
            <person name="Sieber C.M.K."/>
            <person name="Emerson J.B."/>
            <person name="Anantharaman K."/>
            <person name="Thomas B.C."/>
            <person name="Malmstrom R."/>
            <person name="Stieglmeier M."/>
            <person name="Klingl A."/>
            <person name="Woyke T."/>
            <person name="Ryan C.M."/>
            <person name="Banfield J.F."/>
        </authorList>
    </citation>
    <scope>NUCLEOTIDE SEQUENCE [LARGE SCALE GENOMIC DNA]</scope>
</reference>
<feature type="domain" description="HNH nuclease" evidence="1">
    <location>
        <begin position="68"/>
        <end position="120"/>
    </location>
</feature>
<evidence type="ECO:0000259" key="1">
    <source>
        <dbReference type="SMART" id="SM00507"/>
    </source>
</evidence>
<sequence>MRGYAKEYRKKNLERIREWYRQYRIAHPEECKRYYKKWRKAHLGQCSLLRKRYRARKNRAEGSHTLEEWELLKKHYDYKCAICGKKEPEIELEEDHIIPLSKGGLDSMENIQPLCRSCNSVKGAKLTVKPLMVDQKKLWLAIKKL</sequence>
<evidence type="ECO:0000313" key="3">
    <source>
        <dbReference type="Proteomes" id="UP000230304"/>
    </source>
</evidence>
<dbReference type="PANTHER" id="PTHR33877:SF2">
    <property type="entry name" value="OS07G0170200 PROTEIN"/>
    <property type="match status" value="1"/>
</dbReference>
<gene>
    <name evidence="2" type="ORF">COS26_01015</name>
</gene>
<dbReference type="SMART" id="SM00507">
    <property type="entry name" value="HNHc"/>
    <property type="match status" value="1"/>
</dbReference>
<dbReference type="EMBL" id="PEUA01000022">
    <property type="protein sequence ID" value="PIV43203.1"/>
    <property type="molecule type" value="Genomic_DNA"/>
</dbReference>
<protein>
    <recommendedName>
        <fullName evidence="1">HNH nuclease domain-containing protein</fullName>
    </recommendedName>
</protein>
<dbReference type="CDD" id="cd00085">
    <property type="entry name" value="HNHc"/>
    <property type="match status" value="1"/>
</dbReference>
<accession>A0A2M7D871</accession>
<dbReference type="InterPro" id="IPR029471">
    <property type="entry name" value="HNH_5"/>
</dbReference>
<dbReference type="PANTHER" id="PTHR33877">
    <property type="entry name" value="SLL1193 PROTEIN"/>
    <property type="match status" value="1"/>
</dbReference>